<evidence type="ECO:0000313" key="2">
    <source>
        <dbReference type="EMBL" id="EMS16691.1"/>
    </source>
</evidence>
<keyword evidence="1" id="KW-0732">Signal</keyword>
<dbReference type="Proteomes" id="UP000030780">
    <property type="component" value="Unassembled WGS sequence"/>
</dbReference>
<protein>
    <recommendedName>
        <fullName evidence="4">Secreted protein</fullName>
    </recommendedName>
</protein>
<evidence type="ECO:0008006" key="4">
    <source>
        <dbReference type="Google" id="ProtNLM"/>
    </source>
</evidence>
<evidence type="ECO:0000313" key="3">
    <source>
        <dbReference type="Proteomes" id="UP000030780"/>
    </source>
</evidence>
<organism evidence="2 3">
    <name type="scientific">Entamoeba histolytica HM-3:IMSS</name>
    <dbReference type="NCBI Taxonomy" id="885315"/>
    <lineage>
        <taxon>Eukaryota</taxon>
        <taxon>Amoebozoa</taxon>
        <taxon>Evosea</taxon>
        <taxon>Archamoebae</taxon>
        <taxon>Mastigamoebida</taxon>
        <taxon>Entamoebidae</taxon>
        <taxon>Entamoeba</taxon>
    </lineage>
</organism>
<sequence>MVKFPLISVILIGCTVTYRRSVTVLLGCSTVYQITPCDTTMVQSVLCLIYDERNFFTYNSLTL</sequence>
<gene>
    <name evidence="2" type="ORF">KM1_317840</name>
</gene>
<proteinExistence type="predicted"/>
<dbReference type="VEuPathDB" id="AmoebaDB:KM1_317840"/>
<dbReference type="AlphaFoldDB" id="M7WFE3"/>
<name>M7WFE3_ENTHI</name>
<feature type="signal peptide" evidence="1">
    <location>
        <begin position="1"/>
        <end position="21"/>
    </location>
</feature>
<accession>M7WFE3</accession>
<dbReference type="EMBL" id="KB637367">
    <property type="protein sequence ID" value="EMS16691.1"/>
    <property type="molecule type" value="Genomic_DNA"/>
</dbReference>
<reference evidence="2 3" key="1">
    <citation type="submission" date="2013-01" db="EMBL/GenBank/DDBJ databases">
        <authorList>
            <person name="Inman J."/>
            <person name="Zafar N."/>
            <person name="Lorenzi H."/>
            <person name="Caler E."/>
        </authorList>
    </citation>
    <scope>NUCLEOTIDE SEQUENCE [LARGE SCALE GENOMIC DNA]</scope>
    <source>
        <strain evidence="2 3">HM-3:IMSS</strain>
    </source>
</reference>
<feature type="chain" id="PRO_5004087230" description="Secreted protein" evidence="1">
    <location>
        <begin position="22"/>
        <end position="63"/>
    </location>
</feature>
<evidence type="ECO:0000256" key="1">
    <source>
        <dbReference type="SAM" id="SignalP"/>
    </source>
</evidence>